<sequence length="105" mass="11625">MCDRGLVTHSPRPALSEISPQQRSRTSMSRWFLVPRVVQHGYFFTSSMIFSLYSRTLIPCPRPGTRLLQASGSLYCANVSDGEVAAPCAAARRLHRLSRSVVGES</sequence>
<proteinExistence type="predicted"/>
<dbReference type="EMBL" id="CAKASE010000052">
    <property type="protein sequence ID" value="CAG9565090.1"/>
    <property type="molecule type" value="Genomic_DNA"/>
</dbReference>
<evidence type="ECO:0000256" key="1">
    <source>
        <dbReference type="SAM" id="MobiDB-lite"/>
    </source>
</evidence>
<keyword evidence="3" id="KW-1185">Reference proteome</keyword>
<organism evidence="2 3">
    <name type="scientific">Danaus chrysippus</name>
    <name type="common">African queen</name>
    <dbReference type="NCBI Taxonomy" id="151541"/>
    <lineage>
        <taxon>Eukaryota</taxon>
        <taxon>Metazoa</taxon>
        <taxon>Ecdysozoa</taxon>
        <taxon>Arthropoda</taxon>
        <taxon>Hexapoda</taxon>
        <taxon>Insecta</taxon>
        <taxon>Pterygota</taxon>
        <taxon>Neoptera</taxon>
        <taxon>Endopterygota</taxon>
        <taxon>Lepidoptera</taxon>
        <taxon>Glossata</taxon>
        <taxon>Ditrysia</taxon>
        <taxon>Papilionoidea</taxon>
        <taxon>Nymphalidae</taxon>
        <taxon>Danainae</taxon>
        <taxon>Danaini</taxon>
        <taxon>Danaina</taxon>
        <taxon>Danaus</taxon>
        <taxon>Anosia</taxon>
    </lineage>
</organism>
<feature type="region of interest" description="Disordered" evidence="1">
    <location>
        <begin position="1"/>
        <end position="26"/>
    </location>
</feature>
<comment type="caution">
    <text evidence="2">The sequence shown here is derived from an EMBL/GenBank/DDBJ whole genome shotgun (WGS) entry which is preliminary data.</text>
</comment>
<dbReference type="AlphaFoldDB" id="A0A8J2W2W6"/>
<dbReference type="Proteomes" id="UP000789524">
    <property type="component" value="Unassembled WGS sequence"/>
</dbReference>
<name>A0A8J2W2W6_9NEOP</name>
<evidence type="ECO:0000313" key="2">
    <source>
        <dbReference type="EMBL" id="CAG9565090.1"/>
    </source>
</evidence>
<reference evidence="2" key="1">
    <citation type="submission" date="2021-09" db="EMBL/GenBank/DDBJ databases">
        <authorList>
            <person name="Martin H S."/>
        </authorList>
    </citation>
    <scope>NUCLEOTIDE SEQUENCE</scope>
</reference>
<protein>
    <submittedName>
        <fullName evidence="2">(African queen) hypothetical protein</fullName>
    </submittedName>
</protein>
<evidence type="ECO:0000313" key="3">
    <source>
        <dbReference type="Proteomes" id="UP000789524"/>
    </source>
</evidence>
<gene>
    <name evidence="2" type="ORF">DCHRY22_LOCUS5996</name>
</gene>
<accession>A0A8J2W2W6</accession>